<feature type="domain" description="Endoribonuclease YicC-like N-terminal" evidence="6">
    <location>
        <begin position="2"/>
        <end position="155"/>
    </location>
</feature>
<keyword evidence="9" id="KW-1185">Reference proteome</keyword>
<evidence type="ECO:0000256" key="5">
    <source>
        <dbReference type="ARBA" id="ARBA00035648"/>
    </source>
</evidence>
<dbReference type="Pfam" id="PF08340">
    <property type="entry name" value="YicC-like_C"/>
    <property type="match status" value="1"/>
</dbReference>
<name>A0A1H9QQR6_9BACI</name>
<dbReference type="GO" id="GO:0016787">
    <property type="term" value="F:hydrolase activity"/>
    <property type="evidence" value="ECO:0007669"/>
    <property type="project" value="UniProtKB-KW"/>
</dbReference>
<dbReference type="RefSeq" id="WP_093047650.1">
    <property type="nucleotide sequence ID" value="NZ_FOGT01000002.1"/>
</dbReference>
<organism evidence="8 9">
    <name type="scientific">Salipaludibacillus aurantiacus</name>
    <dbReference type="NCBI Taxonomy" id="1601833"/>
    <lineage>
        <taxon>Bacteria</taxon>
        <taxon>Bacillati</taxon>
        <taxon>Bacillota</taxon>
        <taxon>Bacilli</taxon>
        <taxon>Bacillales</taxon>
        <taxon>Bacillaceae</taxon>
    </lineage>
</organism>
<feature type="domain" description="Endoribonuclease YicC-like C-terminal" evidence="7">
    <location>
        <begin position="175"/>
        <end position="293"/>
    </location>
</feature>
<dbReference type="AlphaFoldDB" id="A0A1H9QQR6"/>
<dbReference type="Proteomes" id="UP000198571">
    <property type="component" value="Unassembled WGS sequence"/>
</dbReference>
<dbReference type="STRING" id="1601833.SAMN05518684_102327"/>
<comment type="cofactor">
    <cofactor evidence="1">
        <name>a divalent metal cation</name>
        <dbReference type="ChEBI" id="CHEBI:60240"/>
    </cofactor>
</comment>
<dbReference type="GO" id="GO:0004521">
    <property type="term" value="F:RNA endonuclease activity"/>
    <property type="evidence" value="ECO:0007669"/>
    <property type="project" value="InterPro"/>
</dbReference>
<dbReference type="EMBL" id="FOGT01000002">
    <property type="protein sequence ID" value="SER62788.1"/>
    <property type="molecule type" value="Genomic_DNA"/>
</dbReference>
<evidence type="ECO:0000313" key="9">
    <source>
        <dbReference type="Proteomes" id="UP000198571"/>
    </source>
</evidence>
<dbReference type="InterPro" id="IPR013527">
    <property type="entry name" value="YicC-like_N"/>
</dbReference>
<evidence type="ECO:0000256" key="2">
    <source>
        <dbReference type="ARBA" id="ARBA00022722"/>
    </source>
</evidence>
<proteinExistence type="inferred from homology"/>
<evidence type="ECO:0000256" key="1">
    <source>
        <dbReference type="ARBA" id="ARBA00001968"/>
    </source>
</evidence>
<keyword evidence="2" id="KW-0540">Nuclease</keyword>
<dbReference type="PANTHER" id="PTHR30636">
    <property type="entry name" value="UPF0701 PROTEIN YICC"/>
    <property type="match status" value="1"/>
</dbReference>
<evidence type="ECO:0000313" key="8">
    <source>
        <dbReference type="EMBL" id="SER62788.1"/>
    </source>
</evidence>
<accession>A0A1H9QQR6</accession>
<dbReference type="InterPro" id="IPR013551">
    <property type="entry name" value="YicC-like_C"/>
</dbReference>
<dbReference type="OrthoDB" id="9771229at2"/>
<comment type="similarity">
    <text evidence="5">Belongs to the YicC/YloC family.</text>
</comment>
<sequence>MIKSMTGYGRSAKENGNFKVTVEMKAVNHRFCEINIRMPRQLLFLEDRLKKAISRYVKRGKVDVFLNLQGESIVKRSLSIDWDLFHQYHHLYEQMVENTVASEAFPIDRLLLHEEVVSVKESDEVSKELEEMVKTSVDEAVSQLIKMRQSEGRELLEDLSHRLQKLSDYLEQLRTFAPQVQELYRERLLKKVESFMEGNTEIDESRILTEVSVYADKSDVEEELTRIDSHLKQFSSILNDGEVVGRKLDFLVQELNREINTIGSKANHLDVSQIVVNLKADLEKIREQVQNVE</sequence>
<dbReference type="PANTHER" id="PTHR30636:SF3">
    <property type="entry name" value="UPF0701 PROTEIN YICC"/>
    <property type="match status" value="1"/>
</dbReference>
<protein>
    <submittedName>
        <fullName evidence="8">TIGR00255 family protein</fullName>
    </submittedName>
</protein>
<dbReference type="InterPro" id="IPR005229">
    <property type="entry name" value="YicC/YloC-like"/>
</dbReference>
<dbReference type="Pfam" id="PF03755">
    <property type="entry name" value="YicC-like_N"/>
    <property type="match status" value="1"/>
</dbReference>
<evidence type="ECO:0000259" key="7">
    <source>
        <dbReference type="Pfam" id="PF08340"/>
    </source>
</evidence>
<dbReference type="NCBIfam" id="TIGR00255">
    <property type="entry name" value="YicC/YloC family endoribonuclease"/>
    <property type="match status" value="1"/>
</dbReference>
<gene>
    <name evidence="8" type="ORF">SAMN05518684_102327</name>
</gene>
<evidence type="ECO:0000256" key="3">
    <source>
        <dbReference type="ARBA" id="ARBA00022759"/>
    </source>
</evidence>
<reference evidence="9" key="1">
    <citation type="submission" date="2016-10" db="EMBL/GenBank/DDBJ databases">
        <authorList>
            <person name="Varghese N."/>
            <person name="Submissions S."/>
        </authorList>
    </citation>
    <scope>NUCLEOTIDE SEQUENCE [LARGE SCALE GENOMIC DNA]</scope>
    <source>
        <strain evidence="9">S9</strain>
    </source>
</reference>
<evidence type="ECO:0000259" key="6">
    <source>
        <dbReference type="Pfam" id="PF03755"/>
    </source>
</evidence>
<evidence type="ECO:0000256" key="4">
    <source>
        <dbReference type="ARBA" id="ARBA00022801"/>
    </source>
</evidence>
<keyword evidence="3" id="KW-0255">Endonuclease</keyword>
<keyword evidence="4" id="KW-0378">Hydrolase</keyword>